<organism evidence="2 3">
    <name type="scientific">Batillaria attramentaria</name>
    <dbReference type="NCBI Taxonomy" id="370345"/>
    <lineage>
        <taxon>Eukaryota</taxon>
        <taxon>Metazoa</taxon>
        <taxon>Spiralia</taxon>
        <taxon>Lophotrochozoa</taxon>
        <taxon>Mollusca</taxon>
        <taxon>Gastropoda</taxon>
        <taxon>Caenogastropoda</taxon>
        <taxon>Sorbeoconcha</taxon>
        <taxon>Cerithioidea</taxon>
        <taxon>Batillariidae</taxon>
        <taxon>Batillaria</taxon>
    </lineage>
</organism>
<feature type="compositionally biased region" description="Basic residues" evidence="1">
    <location>
        <begin position="69"/>
        <end position="85"/>
    </location>
</feature>
<evidence type="ECO:0000313" key="3">
    <source>
        <dbReference type="Proteomes" id="UP001519460"/>
    </source>
</evidence>
<dbReference type="AlphaFoldDB" id="A0ABD0KT87"/>
<sequence>TKRQRAERELICWIDCLHQVLSGTVTHSSKSTLCACKRHTELLLLKYKYESPRQKSQPVRTEFAGPTSKNRKQKILAHVQNRHRI</sequence>
<accession>A0ABD0KT87</accession>
<proteinExistence type="predicted"/>
<keyword evidence="3" id="KW-1185">Reference proteome</keyword>
<gene>
    <name evidence="2" type="ORF">BaRGS_00018379</name>
</gene>
<feature type="non-terminal residue" evidence="2">
    <location>
        <position position="1"/>
    </location>
</feature>
<dbReference type="EMBL" id="JACVVK020000127">
    <property type="protein sequence ID" value="KAK7490400.1"/>
    <property type="molecule type" value="Genomic_DNA"/>
</dbReference>
<comment type="caution">
    <text evidence="2">The sequence shown here is derived from an EMBL/GenBank/DDBJ whole genome shotgun (WGS) entry which is preliminary data.</text>
</comment>
<protein>
    <submittedName>
        <fullName evidence="2">Uncharacterized protein</fullName>
    </submittedName>
</protein>
<feature type="region of interest" description="Disordered" evidence="1">
    <location>
        <begin position="56"/>
        <end position="85"/>
    </location>
</feature>
<evidence type="ECO:0000313" key="2">
    <source>
        <dbReference type="EMBL" id="KAK7490400.1"/>
    </source>
</evidence>
<dbReference type="Proteomes" id="UP001519460">
    <property type="component" value="Unassembled WGS sequence"/>
</dbReference>
<name>A0ABD0KT87_9CAEN</name>
<evidence type="ECO:0000256" key="1">
    <source>
        <dbReference type="SAM" id="MobiDB-lite"/>
    </source>
</evidence>
<reference evidence="2 3" key="1">
    <citation type="journal article" date="2023" name="Sci. Data">
        <title>Genome assembly of the Korean intertidal mud-creeper Batillaria attramentaria.</title>
        <authorList>
            <person name="Patra A.K."/>
            <person name="Ho P.T."/>
            <person name="Jun S."/>
            <person name="Lee S.J."/>
            <person name="Kim Y."/>
            <person name="Won Y.J."/>
        </authorList>
    </citation>
    <scope>NUCLEOTIDE SEQUENCE [LARGE SCALE GENOMIC DNA]</scope>
    <source>
        <tissue evidence="2">Foot muscle</tissue>
    </source>
</reference>